<name>A0ABS4GXL1_9BACL</name>
<accession>A0ABS4GXL1</accession>
<sequence>MEMTIKIKLNPVTGEITYETDDNLSYFELFGLLESVKFMLLNDMNDN</sequence>
<dbReference type="RefSeq" id="WP_209812977.1">
    <property type="nucleotide sequence ID" value="NZ_JAGGKT010000036.1"/>
</dbReference>
<organism evidence="1 2">
    <name type="scientific">Ammoniphilus resinae</name>
    <dbReference type="NCBI Taxonomy" id="861532"/>
    <lineage>
        <taxon>Bacteria</taxon>
        <taxon>Bacillati</taxon>
        <taxon>Bacillota</taxon>
        <taxon>Bacilli</taxon>
        <taxon>Bacillales</taxon>
        <taxon>Paenibacillaceae</taxon>
        <taxon>Aneurinibacillus group</taxon>
        <taxon>Ammoniphilus</taxon>
    </lineage>
</organism>
<evidence type="ECO:0000313" key="2">
    <source>
        <dbReference type="Proteomes" id="UP001519343"/>
    </source>
</evidence>
<reference evidence="1 2" key="1">
    <citation type="submission" date="2021-03" db="EMBL/GenBank/DDBJ databases">
        <title>Genomic Encyclopedia of Type Strains, Phase IV (KMG-IV): sequencing the most valuable type-strain genomes for metagenomic binning, comparative biology and taxonomic classification.</title>
        <authorList>
            <person name="Goeker M."/>
        </authorList>
    </citation>
    <scope>NUCLEOTIDE SEQUENCE [LARGE SCALE GENOMIC DNA]</scope>
    <source>
        <strain evidence="1 2">DSM 24738</strain>
    </source>
</reference>
<dbReference type="Proteomes" id="UP001519343">
    <property type="component" value="Unassembled WGS sequence"/>
</dbReference>
<keyword evidence="2" id="KW-1185">Reference proteome</keyword>
<dbReference type="EMBL" id="JAGGKT010000036">
    <property type="protein sequence ID" value="MBP1935013.1"/>
    <property type="molecule type" value="Genomic_DNA"/>
</dbReference>
<proteinExistence type="predicted"/>
<evidence type="ECO:0000313" key="1">
    <source>
        <dbReference type="EMBL" id="MBP1935013.1"/>
    </source>
</evidence>
<comment type="caution">
    <text evidence="1">The sequence shown here is derived from an EMBL/GenBank/DDBJ whole genome shotgun (WGS) entry which is preliminary data.</text>
</comment>
<gene>
    <name evidence="1" type="ORF">J2Z37_005033</name>
</gene>
<protein>
    <submittedName>
        <fullName evidence="1">Uncharacterized protein</fullName>
    </submittedName>
</protein>